<keyword evidence="9" id="KW-1185">Reference proteome</keyword>
<dbReference type="EMBL" id="ALYF01000016">
    <property type="protein sequence ID" value="EJW20355.1"/>
    <property type="molecule type" value="Genomic_DNA"/>
</dbReference>
<evidence type="ECO:0000256" key="5">
    <source>
        <dbReference type="ARBA" id="ARBA00023163"/>
    </source>
</evidence>
<dbReference type="STRING" id="1220535.IMCC14465_18840"/>
<dbReference type="PANTHER" id="PTHR11078:SF3">
    <property type="entry name" value="ANTITERMINATION NUSB DOMAIN-CONTAINING PROTEIN"/>
    <property type="match status" value="1"/>
</dbReference>
<evidence type="ECO:0000256" key="2">
    <source>
        <dbReference type="ARBA" id="ARBA00022814"/>
    </source>
</evidence>
<evidence type="ECO:0000256" key="3">
    <source>
        <dbReference type="ARBA" id="ARBA00022884"/>
    </source>
</evidence>
<dbReference type="GO" id="GO:0031564">
    <property type="term" value="P:transcription antitermination"/>
    <property type="evidence" value="ECO:0007669"/>
    <property type="project" value="UniProtKB-KW"/>
</dbReference>
<name>J9A1Y9_9PROT</name>
<dbReference type="eggNOG" id="COG0781">
    <property type="taxonomic scope" value="Bacteria"/>
</dbReference>
<dbReference type="InterPro" id="IPR011605">
    <property type="entry name" value="NusB_fam"/>
</dbReference>
<dbReference type="AlphaFoldDB" id="J9A1Y9"/>
<reference evidence="8 9" key="1">
    <citation type="journal article" date="2012" name="J. Bacteriol.">
        <title>Genome Sequence of Strain IMCC14465, Isolated from the East Sea, Belonging to the PS1 Clade of Alphaproteobacteria.</title>
        <authorList>
            <person name="Yang S.J."/>
            <person name="Kang I."/>
            <person name="Cho J.C."/>
        </authorList>
    </citation>
    <scope>NUCLEOTIDE SEQUENCE [LARGE SCALE GENOMIC DNA]</scope>
    <source>
        <strain evidence="8 9">IMCC14465</strain>
    </source>
</reference>
<proteinExistence type="inferred from homology"/>
<protein>
    <recommendedName>
        <fullName evidence="6">Transcription antitermination protein NusB</fullName>
    </recommendedName>
    <alternativeName>
        <fullName evidence="6">Antitermination factor NusB</fullName>
    </alternativeName>
</protein>
<dbReference type="PATRIC" id="fig|1220535.3.peg.1874"/>
<evidence type="ECO:0000313" key="9">
    <source>
        <dbReference type="Proteomes" id="UP000004836"/>
    </source>
</evidence>
<keyword evidence="3 6" id="KW-0694">RNA-binding</keyword>
<dbReference type="HAMAP" id="MF_00073">
    <property type="entry name" value="NusB"/>
    <property type="match status" value="1"/>
</dbReference>
<dbReference type="SUPFAM" id="SSF48013">
    <property type="entry name" value="NusB-like"/>
    <property type="match status" value="1"/>
</dbReference>
<dbReference type="PANTHER" id="PTHR11078">
    <property type="entry name" value="N UTILIZATION SUBSTANCE PROTEIN B-RELATED"/>
    <property type="match status" value="1"/>
</dbReference>
<dbReference type="Gene3D" id="1.10.940.10">
    <property type="entry name" value="NusB-like"/>
    <property type="match status" value="1"/>
</dbReference>
<organism evidence="8 9">
    <name type="scientific">alpha proteobacterium IMCC14465</name>
    <dbReference type="NCBI Taxonomy" id="1220535"/>
    <lineage>
        <taxon>Bacteria</taxon>
        <taxon>Pseudomonadati</taxon>
        <taxon>Pseudomonadota</taxon>
        <taxon>Alphaproteobacteria</taxon>
        <taxon>PS1 clade</taxon>
    </lineage>
</organism>
<dbReference type="InterPro" id="IPR035926">
    <property type="entry name" value="NusB-like_sf"/>
</dbReference>
<dbReference type="OrthoDB" id="9797817at2"/>
<dbReference type="GO" id="GO:0003723">
    <property type="term" value="F:RNA binding"/>
    <property type="evidence" value="ECO:0007669"/>
    <property type="project" value="UniProtKB-UniRule"/>
</dbReference>
<evidence type="ECO:0000256" key="6">
    <source>
        <dbReference type="HAMAP-Rule" id="MF_00073"/>
    </source>
</evidence>
<keyword evidence="2 6" id="KW-0889">Transcription antitermination</keyword>
<evidence type="ECO:0000313" key="8">
    <source>
        <dbReference type="EMBL" id="EJW20355.1"/>
    </source>
</evidence>
<evidence type="ECO:0000256" key="1">
    <source>
        <dbReference type="ARBA" id="ARBA00005952"/>
    </source>
</evidence>
<dbReference type="Pfam" id="PF01029">
    <property type="entry name" value="NusB"/>
    <property type="match status" value="1"/>
</dbReference>
<keyword evidence="4 6" id="KW-0805">Transcription regulation</keyword>
<dbReference type="Proteomes" id="UP000004836">
    <property type="component" value="Unassembled WGS sequence"/>
</dbReference>
<accession>J9A1Y9</accession>
<evidence type="ECO:0000256" key="4">
    <source>
        <dbReference type="ARBA" id="ARBA00023015"/>
    </source>
</evidence>
<feature type="domain" description="NusB/RsmB/TIM44" evidence="7">
    <location>
        <begin position="13"/>
        <end position="157"/>
    </location>
</feature>
<comment type="caution">
    <text evidence="8">The sequence shown here is derived from an EMBL/GenBank/DDBJ whole genome shotgun (WGS) entry which is preliminary data.</text>
</comment>
<gene>
    <name evidence="6" type="primary">nusB</name>
    <name evidence="8" type="ORF">IMCC14465_18840</name>
</gene>
<comment type="function">
    <text evidence="6">Involved in transcription antitermination. Required for transcription of ribosomal RNA (rRNA) genes. Binds specifically to the boxA antiterminator sequence of the ribosomal RNA (rrn) operons.</text>
</comment>
<keyword evidence="5 6" id="KW-0804">Transcription</keyword>
<dbReference type="GO" id="GO:0005829">
    <property type="term" value="C:cytosol"/>
    <property type="evidence" value="ECO:0007669"/>
    <property type="project" value="TreeGrafter"/>
</dbReference>
<comment type="similarity">
    <text evidence="1 6">Belongs to the NusB family.</text>
</comment>
<dbReference type="GO" id="GO:0006353">
    <property type="term" value="P:DNA-templated transcription termination"/>
    <property type="evidence" value="ECO:0007669"/>
    <property type="project" value="UniProtKB-UniRule"/>
</dbReference>
<sequence length="162" mass="18122">MSVAVGAHSGREAARLMAVQALYQMDIAATPLEKIIEEFNTYRLAFPIETADGPVETVDAKDNFLDADRDHFEALLRGVVDEQRQIDKAINDLLREGWVLRRLDITLRAIMRAGTFELMFCKDIPAKVCISEYTSMAHAYFNAPEAGMANAIFEKIANSVRP</sequence>
<dbReference type="InterPro" id="IPR006027">
    <property type="entry name" value="NusB_RsmB_TIM44"/>
</dbReference>
<dbReference type="NCBIfam" id="TIGR01951">
    <property type="entry name" value="nusB"/>
    <property type="match status" value="1"/>
</dbReference>
<evidence type="ECO:0000259" key="7">
    <source>
        <dbReference type="Pfam" id="PF01029"/>
    </source>
</evidence>